<keyword evidence="1" id="KW-0812">Transmembrane</keyword>
<accession>A0ABU4G9P9</accession>
<protein>
    <submittedName>
        <fullName evidence="2">TasA family protein</fullName>
    </submittedName>
</protein>
<keyword evidence="1" id="KW-0472">Membrane</keyword>
<evidence type="ECO:0000313" key="3">
    <source>
        <dbReference type="Proteomes" id="UP001282284"/>
    </source>
</evidence>
<dbReference type="InterPro" id="IPR022121">
    <property type="entry name" value="Peptidase_M73_camelysin"/>
</dbReference>
<dbReference type="EMBL" id="JAUBDI010000005">
    <property type="protein sequence ID" value="MDW0113117.1"/>
    <property type="molecule type" value="Genomic_DNA"/>
</dbReference>
<evidence type="ECO:0000313" key="2">
    <source>
        <dbReference type="EMBL" id="MDW0113117.1"/>
    </source>
</evidence>
<proteinExistence type="predicted"/>
<sequence>MNNSTFAADMKELSQSDIMDRDLLGPNLGGEPDGLKAGTSDFTVKCDFVDNGQDQNAFQGDSVLYRTKGDDNNAEDINPVLSRNRVTKYIGFTVPYTRYFINFAQSINGAFSLLIPRFLLLIFSVVTLRKVLAQIELS</sequence>
<dbReference type="Pfam" id="PF12389">
    <property type="entry name" value="Peptidase_M73"/>
    <property type="match status" value="1"/>
</dbReference>
<dbReference type="RefSeq" id="WP_317943257.1">
    <property type="nucleotide sequence ID" value="NZ_JAUBDI010000005.1"/>
</dbReference>
<evidence type="ECO:0000256" key="1">
    <source>
        <dbReference type="SAM" id="Phobius"/>
    </source>
</evidence>
<feature type="transmembrane region" description="Helical" evidence="1">
    <location>
        <begin position="109"/>
        <end position="128"/>
    </location>
</feature>
<gene>
    <name evidence="2" type="ORF">QT711_07955</name>
</gene>
<comment type="caution">
    <text evidence="2">The sequence shown here is derived from an EMBL/GenBank/DDBJ whole genome shotgun (WGS) entry which is preliminary data.</text>
</comment>
<keyword evidence="1" id="KW-1133">Transmembrane helix</keyword>
<reference evidence="2 3" key="1">
    <citation type="submission" date="2023-06" db="EMBL/GenBank/DDBJ databases">
        <title>Sporosarcina sp. nov., isolated from Korean traditional fermented seafood 'Jeotgal'.</title>
        <authorList>
            <person name="Yang A.I."/>
            <person name="Shin N.-R."/>
        </authorList>
    </citation>
    <scope>NUCLEOTIDE SEQUENCE [LARGE SCALE GENOMIC DNA]</scope>
    <source>
        <strain evidence="2 3">KCTC13119</strain>
    </source>
</reference>
<dbReference type="Proteomes" id="UP001282284">
    <property type="component" value="Unassembled WGS sequence"/>
</dbReference>
<organism evidence="2 3">
    <name type="scientific">Sporosarcina saromensis</name>
    <dbReference type="NCBI Taxonomy" id="359365"/>
    <lineage>
        <taxon>Bacteria</taxon>
        <taxon>Bacillati</taxon>
        <taxon>Bacillota</taxon>
        <taxon>Bacilli</taxon>
        <taxon>Bacillales</taxon>
        <taxon>Caryophanaceae</taxon>
        <taxon>Sporosarcina</taxon>
    </lineage>
</organism>
<keyword evidence="3" id="KW-1185">Reference proteome</keyword>
<name>A0ABU4G9P9_9BACL</name>